<dbReference type="EMBL" id="WHOB01000099">
    <property type="protein sequence ID" value="NOU84174.1"/>
    <property type="molecule type" value="Genomic_DNA"/>
</dbReference>
<dbReference type="Proteomes" id="UP000596857">
    <property type="component" value="Unassembled WGS sequence"/>
</dbReference>
<dbReference type="PANTHER" id="PTHR46797:SF1">
    <property type="entry name" value="METHYLPHOSPHONATE SYNTHASE"/>
    <property type="match status" value="1"/>
</dbReference>
<evidence type="ECO:0000313" key="4">
    <source>
        <dbReference type="Proteomes" id="UP000596857"/>
    </source>
</evidence>
<dbReference type="SUPFAM" id="SSF48452">
    <property type="entry name" value="TPR-like"/>
    <property type="match status" value="2"/>
</dbReference>
<evidence type="ECO:0000256" key="1">
    <source>
        <dbReference type="ARBA" id="ARBA00023125"/>
    </source>
</evidence>
<dbReference type="RefSeq" id="WP_171721144.1">
    <property type="nucleotide sequence ID" value="NZ_WHOB01000099.1"/>
</dbReference>
<dbReference type="Pfam" id="PF01381">
    <property type="entry name" value="HTH_3"/>
    <property type="match status" value="1"/>
</dbReference>
<evidence type="ECO:0000259" key="2">
    <source>
        <dbReference type="PROSITE" id="PS50943"/>
    </source>
</evidence>
<protein>
    <submittedName>
        <fullName evidence="3">Helix-turn-helix domain-containing protein</fullName>
    </submittedName>
</protein>
<evidence type="ECO:0000313" key="3">
    <source>
        <dbReference type="EMBL" id="NOU84174.1"/>
    </source>
</evidence>
<dbReference type="InterPro" id="IPR001387">
    <property type="entry name" value="Cro/C1-type_HTH"/>
</dbReference>
<dbReference type="PROSITE" id="PS50943">
    <property type="entry name" value="HTH_CROC1"/>
    <property type="match status" value="1"/>
</dbReference>
<accession>A0ABX1YVB6</accession>
<dbReference type="SMART" id="SM00530">
    <property type="entry name" value="HTH_XRE"/>
    <property type="match status" value="1"/>
</dbReference>
<organism evidence="3 4">
    <name type="scientific">Paenibacillus phytohabitans</name>
    <dbReference type="NCBI Taxonomy" id="2654978"/>
    <lineage>
        <taxon>Bacteria</taxon>
        <taxon>Bacillati</taxon>
        <taxon>Bacillota</taxon>
        <taxon>Bacilli</taxon>
        <taxon>Bacillales</taxon>
        <taxon>Paenibacillaceae</taxon>
        <taxon>Paenibacillus</taxon>
    </lineage>
</organism>
<comment type="caution">
    <text evidence="3">The sequence shown here is derived from an EMBL/GenBank/DDBJ whole genome shotgun (WGS) entry which is preliminary data.</text>
</comment>
<keyword evidence="1" id="KW-0238">DNA-binding</keyword>
<dbReference type="InterPro" id="IPR011990">
    <property type="entry name" value="TPR-like_helical_dom_sf"/>
</dbReference>
<gene>
    <name evidence="3" type="ORF">GC101_35595</name>
</gene>
<dbReference type="PANTHER" id="PTHR46797">
    <property type="entry name" value="HTH-TYPE TRANSCRIPTIONAL REGULATOR"/>
    <property type="match status" value="1"/>
</dbReference>
<name>A0ABX1YVB6_9BACL</name>
<sequence length="403" mass="45853">MTTKLTIGDKVKQMRKAKGLTQTDLAGEHMTKSMLSQIENGRALPSMNTLQFLAGRLGTDAGYFLEGEHEAELGPLVRKIEQQYKAKQYKEIVAEIQPLMKDTLPMAVDAARLMEFYVGSCYHTGTEGGEEGIERAVEIYERFGLFVERAKIQYLAYALMFAKSRYQDGLELIRRVRKEYVNNKVGNDFLFEIDLYYAESVTLSALADYSGSREAALAALKLSHEEGVYSLSDHLYRLLSHLALLHNDLEQAEAYLSKAKLFAQFTEAAESLELVHLGEIRLALAKRNYGEVLILADHYPAKDSQFMPFVHMMTGTALYHLERDEEALADLSKVVLNDQVYHPLDRVDLLTAYAFKAKIFAKQGLMEEARHEVELAYDQVKDYPPSEYADLIRQTYHELYNAQ</sequence>
<dbReference type="Gene3D" id="1.25.40.10">
    <property type="entry name" value="Tetratricopeptide repeat domain"/>
    <property type="match status" value="1"/>
</dbReference>
<dbReference type="InterPro" id="IPR050807">
    <property type="entry name" value="TransReg_Diox_bact_type"/>
</dbReference>
<dbReference type="SUPFAM" id="SSF47413">
    <property type="entry name" value="lambda repressor-like DNA-binding domains"/>
    <property type="match status" value="1"/>
</dbReference>
<keyword evidence="4" id="KW-1185">Reference proteome</keyword>
<dbReference type="InterPro" id="IPR010982">
    <property type="entry name" value="Lambda_DNA-bd_dom_sf"/>
</dbReference>
<proteinExistence type="predicted"/>
<feature type="domain" description="HTH cro/C1-type" evidence="2">
    <location>
        <begin position="11"/>
        <end position="64"/>
    </location>
</feature>
<reference evidence="3 4" key="1">
    <citation type="submission" date="2019-10" db="EMBL/GenBank/DDBJ databases">
        <title>Description of Paenibacillus terricola sp. nov.</title>
        <authorList>
            <person name="Carlier A."/>
            <person name="Qi S."/>
        </authorList>
    </citation>
    <scope>NUCLEOTIDE SEQUENCE [LARGE SCALE GENOMIC DNA]</scope>
    <source>
        <strain evidence="3 4">LMG 31459</strain>
    </source>
</reference>
<dbReference type="CDD" id="cd00093">
    <property type="entry name" value="HTH_XRE"/>
    <property type="match status" value="1"/>
</dbReference>